<dbReference type="GO" id="GO:0051539">
    <property type="term" value="F:4 iron, 4 sulfur cluster binding"/>
    <property type="evidence" value="ECO:0007669"/>
    <property type="project" value="UniProtKB-KW"/>
</dbReference>
<dbReference type="Gene3D" id="3.90.480.20">
    <property type="match status" value="2"/>
</dbReference>
<evidence type="ECO:0000256" key="4">
    <source>
        <dbReference type="ARBA" id="ARBA00023002"/>
    </source>
</evidence>
<sequence>MLRPHQAADGAVVRIRLIGGRIRTAALAAVGAAAEQYGDGTVTLTSRGNLQLRGLSVDAHGDADPGLVAAISAAGLLPSRSHERVRNVLVSPLSGIAGGQLDLHPMAARLDEMICQHADLAGLSGRFLFGLDDGRGDISARTVDLGVTAVDESTVRLRVGSWWGSELPAADIVDTLVDRARHFRSLAGRAWRVGDLPATGRELLPDGGSATPVRPAAPSRPLGTLRRDDGGRAALVGVPLGRLQQPQIAALAAIAESATAQDAEVVVTTDRGVVIPRVDADALDKLASAGLLTDATDPRRAVSACTGAPGCHRAEAATGPVADDLGVREAAATGLPVHVIACERRCGAPSGRHLELHVTRAGLHRHLRPTGAHTR</sequence>
<gene>
    <name evidence="9" type="ORF">FDO65_12445</name>
</gene>
<dbReference type="GO" id="GO:0046872">
    <property type="term" value="F:metal ion binding"/>
    <property type="evidence" value="ECO:0007669"/>
    <property type="project" value="UniProtKB-KW"/>
</dbReference>
<feature type="domain" description="Nitrite/Sulfite reductase ferredoxin-like" evidence="8">
    <location>
        <begin position="7"/>
        <end position="59"/>
    </location>
</feature>
<evidence type="ECO:0000256" key="1">
    <source>
        <dbReference type="ARBA" id="ARBA00022485"/>
    </source>
</evidence>
<evidence type="ECO:0000256" key="6">
    <source>
        <dbReference type="ARBA" id="ARBA00023014"/>
    </source>
</evidence>
<dbReference type="PANTHER" id="PTHR32439">
    <property type="entry name" value="FERREDOXIN--NITRITE REDUCTASE, CHLOROPLASTIC"/>
    <property type="match status" value="1"/>
</dbReference>
<dbReference type="InterPro" id="IPR036136">
    <property type="entry name" value="Nit/Sulf_reduc_fer-like_dom_sf"/>
</dbReference>
<evidence type="ECO:0000256" key="3">
    <source>
        <dbReference type="ARBA" id="ARBA00022723"/>
    </source>
</evidence>
<proteinExistence type="predicted"/>
<organism evidence="9 10">
    <name type="scientific">Nakamurella flava</name>
    <dbReference type="NCBI Taxonomy" id="2576308"/>
    <lineage>
        <taxon>Bacteria</taxon>
        <taxon>Bacillati</taxon>
        <taxon>Actinomycetota</taxon>
        <taxon>Actinomycetes</taxon>
        <taxon>Nakamurellales</taxon>
        <taxon>Nakamurellaceae</taxon>
        <taxon>Nakamurella</taxon>
    </lineage>
</organism>
<dbReference type="SUPFAM" id="SSF56014">
    <property type="entry name" value="Nitrite and sulphite reductase 4Fe-4S domain-like"/>
    <property type="match status" value="1"/>
</dbReference>
<keyword evidence="10" id="KW-1185">Reference proteome</keyword>
<feature type="domain" description="Nitrite/Sulfite reductase ferredoxin-like" evidence="8">
    <location>
        <begin position="227"/>
        <end position="287"/>
    </location>
</feature>
<evidence type="ECO:0000313" key="10">
    <source>
        <dbReference type="Proteomes" id="UP000306985"/>
    </source>
</evidence>
<evidence type="ECO:0000256" key="2">
    <source>
        <dbReference type="ARBA" id="ARBA00022617"/>
    </source>
</evidence>
<dbReference type="InterPro" id="IPR051329">
    <property type="entry name" value="NIR_SIR_4Fe-4S"/>
</dbReference>
<dbReference type="PANTHER" id="PTHR32439:SF9">
    <property type="entry name" value="BLR3264 PROTEIN"/>
    <property type="match status" value="1"/>
</dbReference>
<evidence type="ECO:0000259" key="8">
    <source>
        <dbReference type="Pfam" id="PF03460"/>
    </source>
</evidence>
<dbReference type="Proteomes" id="UP000306985">
    <property type="component" value="Unassembled WGS sequence"/>
</dbReference>
<evidence type="ECO:0000256" key="5">
    <source>
        <dbReference type="ARBA" id="ARBA00023004"/>
    </source>
</evidence>
<keyword evidence="4" id="KW-0560">Oxidoreductase</keyword>
<dbReference type="InterPro" id="IPR005117">
    <property type="entry name" value="NiRdtase/SiRdtase_haem-b_fer"/>
</dbReference>
<dbReference type="OrthoDB" id="105450at2"/>
<evidence type="ECO:0000313" key="9">
    <source>
        <dbReference type="EMBL" id="TKV58970.1"/>
    </source>
</evidence>
<keyword evidence="6" id="KW-0411">Iron-sulfur</keyword>
<dbReference type="Pfam" id="PF03460">
    <property type="entry name" value="NIR_SIR_ferr"/>
    <property type="match status" value="2"/>
</dbReference>
<reference evidence="9 10" key="1">
    <citation type="submission" date="2019-05" db="EMBL/GenBank/DDBJ databases">
        <title>Nakamurella sp. N5BH11, whole genome shotgun sequence.</title>
        <authorList>
            <person name="Tuo L."/>
        </authorList>
    </citation>
    <scope>NUCLEOTIDE SEQUENCE [LARGE SCALE GENOMIC DNA]</scope>
    <source>
        <strain evidence="9 10">N5BH11</strain>
    </source>
</reference>
<accession>A0A4U6QFL9</accession>
<dbReference type="SUPFAM" id="SSF55124">
    <property type="entry name" value="Nitrite/Sulfite reductase N-terminal domain-like"/>
    <property type="match status" value="2"/>
</dbReference>
<dbReference type="InterPro" id="IPR045854">
    <property type="entry name" value="NO2/SO3_Rdtase_4Fe4S_sf"/>
</dbReference>
<evidence type="ECO:0000256" key="7">
    <source>
        <dbReference type="SAM" id="MobiDB-lite"/>
    </source>
</evidence>
<dbReference type="AlphaFoldDB" id="A0A4U6QFL9"/>
<keyword evidence="2" id="KW-0349">Heme</keyword>
<keyword evidence="3" id="KW-0479">Metal-binding</keyword>
<feature type="region of interest" description="Disordered" evidence="7">
    <location>
        <begin position="202"/>
        <end position="222"/>
    </location>
</feature>
<keyword evidence="1" id="KW-0004">4Fe-4S</keyword>
<keyword evidence="5" id="KW-0408">Iron</keyword>
<dbReference type="GO" id="GO:0016491">
    <property type="term" value="F:oxidoreductase activity"/>
    <property type="evidence" value="ECO:0007669"/>
    <property type="project" value="UniProtKB-KW"/>
</dbReference>
<comment type="caution">
    <text evidence="9">The sequence shown here is derived from an EMBL/GenBank/DDBJ whole genome shotgun (WGS) entry which is preliminary data.</text>
</comment>
<name>A0A4U6QFL9_9ACTN</name>
<dbReference type="EMBL" id="SZZH01000003">
    <property type="protein sequence ID" value="TKV58970.1"/>
    <property type="molecule type" value="Genomic_DNA"/>
</dbReference>
<protein>
    <submittedName>
        <fullName evidence="9">Cobalamin biosynthesis protein CobG</fullName>
    </submittedName>
</protein>